<dbReference type="Pfam" id="PF04909">
    <property type="entry name" value="Amidohydro_2"/>
    <property type="match status" value="1"/>
</dbReference>
<dbReference type="Gene3D" id="3.10.20.70">
    <property type="entry name" value="Glutamine synthetase, N-terminal domain"/>
    <property type="match status" value="1"/>
</dbReference>
<dbReference type="InterPro" id="IPR008146">
    <property type="entry name" value="Gln_synth_cat_dom"/>
</dbReference>
<dbReference type="SUPFAM" id="SSF55931">
    <property type="entry name" value="Glutamine synthetase/guanido kinase"/>
    <property type="match status" value="1"/>
</dbReference>
<comment type="similarity">
    <text evidence="2 3">Belongs to the glutamine synthetase family.</text>
</comment>
<dbReference type="InterPro" id="IPR036651">
    <property type="entry name" value="Gln_synt_N_sf"/>
</dbReference>
<name>A0A8K0J198_9HYPO</name>
<comment type="caution">
    <text evidence="6">The sequence shown here is derived from an EMBL/GenBank/DDBJ whole genome shotgun (WGS) entry which is preliminary data.</text>
</comment>
<dbReference type="Gene3D" id="3.30.590.10">
    <property type="entry name" value="Glutamine synthetase/guanido kinase, catalytic domain"/>
    <property type="match status" value="1"/>
</dbReference>
<organism evidence="6 7">
    <name type="scientific">Claviceps africana</name>
    <dbReference type="NCBI Taxonomy" id="83212"/>
    <lineage>
        <taxon>Eukaryota</taxon>
        <taxon>Fungi</taxon>
        <taxon>Dikarya</taxon>
        <taxon>Ascomycota</taxon>
        <taxon>Pezizomycotina</taxon>
        <taxon>Sordariomycetes</taxon>
        <taxon>Hypocreomycetidae</taxon>
        <taxon>Hypocreales</taxon>
        <taxon>Clavicipitaceae</taxon>
        <taxon>Claviceps</taxon>
    </lineage>
</organism>
<dbReference type="GO" id="GO:0004356">
    <property type="term" value="F:glutamine synthetase activity"/>
    <property type="evidence" value="ECO:0007669"/>
    <property type="project" value="InterPro"/>
</dbReference>
<dbReference type="InterPro" id="IPR006680">
    <property type="entry name" value="Amidohydro-rel"/>
</dbReference>
<dbReference type="PANTHER" id="PTHR43383">
    <property type="entry name" value="NODULIN 6"/>
    <property type="match status" value="1"/>
</dbReference>
<dbReference type="AlphaFoldDB" id="A0A8K0J198"/>
<evidence type="ECO:0000256" key="2">
    <source>
        <dbReference type="PROSITE-ProRule" id="PRU01331"/>
    </source>
</evidence>
<reference evidence="6" key="1">
    <citation type="journal article" date="2020" name="bioRxiv">
        <title>Whole genome comparisons of ergot fungi reveals the divergence and evolution of species within the genus Claviceps are the result of varying mechanisms driving genome evolution and host range expansion.</title>
        <authorList>
            <person name="Wyka S.A."/>
            <person name="Mondo S.J."/>
            <person name="Liu M."/>
            <person name="Dettman J."/>
            <person name="Nalam V."/>
            <person name="Broders K.D."/>
        </authorList>
    </citation>
    <scope>NUCLEOTIDE SEQUENCE</scope>
    <source>
        <strain evidence="6">CCC 489</strain>
    </source>
</reference>
<evidence type="ECO:0000256" key="3">
    <source>
        <dbReference type="RuleBase" id="RU000384"/>
    </source>
</evidence>
<dbReference type="Pfam" id="PF00120">
    <property type="entry name" value="Gln-synt_C"/>
    <property type="match status" value="1"/>
</dbReference>
<feature type="region of interest" description="Disordered" evidence="4">
    <location>
        <begin position="423"/>
        <end position="450"/>
    </location>
</feature>
<dbReference type="OrthoDB" id="3364440at2759"/>
<evidence type="ECO:0000313" key="7">
    <source>
        <dbReference type="Proteomes" id="UP000811619"/>
    </source>
</evidence>
<evidence type="ECO:0000259" key="5">
    <source>
        <dbReference type="PROSITE" id="PS51987"/>
    </source>
</evidence>
<dbReference type="PROSITE" id="PS51987">
    <property type="entry name" value="GS_CATALYTIC"/>
    <property type="match status" value="1"/>
</dbReference>
<dbReference type="SUPFAM" id="SSF51556">
    <property type="entry name" value="Metallo-dependent hydrolases"/>
    <property type="match status" value="1"/>
</dbReference>
<proteinExistence type="inferred from homology"/>
<gene>
    <name evidence="6" type="ORF">E4U42_007926</name>
</gene>
<dbReference type="GO" id="GO:0006542">
    <property type="term" value="P:glutamine biosynthetic process"/>
    <property type="evidence" value="ECO:0007669"/>
    <property type="project" value="InterPro"/>
</dbReference>
<dbReference type="GO" id="GO:0016787">
    <property type="term" value="F:hydrolase activity"/>
    <property type="evidence" value="ECO:0007669"/>
    <property type="project" value="InterPro"/>
</dbReference>
<evidence type="ECO:0000256" key="1">
    <source>
        <dbReference type="ARBA" id="ARBA00021364"/>
    </source>
</evidence>
<evidence type="ECO:0000256" key="4">
    <source>
        <dbReference type="SAM" id="MobiDB-lite"/>
    </source>
</evidence>
<sequence>MDPMNSDFAAGSRSLRRLIDATPIIDNHAHPLLNVNHIDKHPLLAIVSEAHGEALASSRTSLAHIRAAKQLSHELGCDESWHAVQDAMQKQRASEAEYERWTRRCLSGIECVLVDDGLDNEDTVEPCGFFDRFTPSPSKRILRVEHVAAKLIEKACLAHQTAEKAFEAAMNDFDSALAAAIADEDVVGFKSVICYRTGLDVAPAENKSEALRAFAGIFSQRRALNASPFTRVDHRPLNHYLVHRLAQAIRDATVAAPAPDDTGKKPIQFHTGLGDNDLTLTRSSPAHLQDFVRAYPTVPMVLLHSGYPFDRETGYMAAMYANVYADIGAVFPFVSRSGQEDIVRHVLELCPWEKIIWSTDGHWFPETFLLAVVQMKDVLHNVLCDFVRKGDISWEHACKMVQEILFHTSNKLYHLGLTLKHDDDDDEEEEVDEKEEDRPAQRKQSGHHIHHDEKHLLESLCRLKTDMPPPFVRLYWIDYTGTSRLRVISLRRALSILRSGKSLTFSVTEVTLALLQNDTLPPDTDPSGAYRLEADAASLRQGPKPGNVMLMCDFTKDDGTPAVLCPRRSLKAAIQRAREHNMELTFGFEIELVLVRFAPSGRYELLGADGHAWSTARATEHEVFDKVLEPAIRQLDAAGVYVEMLHAESAKGQFEIVLPAAPALEAVDTLVFAREVLSACASAHGYRMTLHPKPVADACGTAAHAHMSLTTTTTTGSSPPDVRSSSPPSQAVYESFYAGILYHLRAICAFTYSNLVSYERVQDGVWAGGTWVTWGTQNREAPLRKIADSHWEVKCLDGLANPYLAMAALISAGVNGVANQEKLVWGDCTRDPASLSWEERLDLGINSNLPASIEEALACLDKDEEMSALMGHDLVQRYVEVKKAETKLLRQMDGEARKKWIIDRY</sequence>
<dbReference type="SMART" id="SM01230">
    <property type="entry name" value="Gln-synt_C"/>
    <property type="match status" value="1"/>
</dbReference>
<protein>
    <recommendedName>
        <fullName evidence="1">Glutamine synthetase</fullName>
    </recommendedName>
</protein>
<evidence type="ECO:0000313" key="6">
    <source>
        <dbReference type="EMBL" id="KAG5915714.1"/>
    </source>
</evidence>
<accession>A0A8K0J198</accession>
<dbReference type="Proteomes" id="UP000811619">
    <property type="component" value="Unassembled WGS sequence"/>
</dbReference>
<dbReference type="Gene3D" id="3.20.20.140">
    <property type="entry name" value="Metal-dependent hydrolases"/>
    <property type="match status" value="1"/>
</dbReference>
<dbReference type="EMBL" id="SRPY01000956">
    <property type="protein sequence ID" value="KAG5915714.1"/>
    <property type="molecule type" value="Genomic_DNA"/>
</dbReference>
<feature type="domain" description="GS catalytic" evidence="5">
    <location>
        <begin position="566"/>
        <end position="905"/>
    </location>
</feature>
<dbReference type="InterPro" id="IPR014746">
    <property type="entry name" value="Gln_synth/guanido_kin_cat_dom"/>
</dbReference>
<keyword evidence="7" id="KW-1185">Reference proteome</keyword>
<feature type="compositionally biased region" description="Acidic residues" evidence="4">
    <location>
        <begin position="423"/>
        <end position="435"/>
    </location>
</feature>
<dbReference type="InterPro" id="IPR032466">
    <property type="entry name" value="Metal_Hydrolase"/>
</dbReference>
<dbReference type="PANTHER" id="PTHR43383:SF2">
    <property type="entry name" value="AMIDOHYDROLASE 2 FAMILY PROTEIN"/>
    <property type="match status" value="1"/>
</dbReference>